<dbReference type="InterPro" id="IPR013149">
    <property type="entry name" value="ADH-like_C"/>
</dbReference>
<dbReference type="PANTHER" id="PTHR43401">
    <property type="entry name" value="L-THREONINE 3-DEHYDROGENASE"/>
    <property type="match status" value="1"/>
</dbReference>
<keyword evidence="1 4" id="KW-0479">Metal-binding</keyword>
<dbReference type="InterPro" id="IPR002328">
    <property type="entry name" value="ADH_Zn_CS"/>
</dbReference>
<organism evidence="6 7">
    <name type="scientific">Thalassospira alkalitolerans</name>
    <dbReference type="NCBI Taxonomy" id="1293890"/>
    <lineage>
        <taxon>Bacteria</taxon>
        <taxon>Pseudomonadati</taxon>
        <taxon>Pseudomonadota</taxon>
        <taxon>Alphaproteobacteria</taxon>
        <taxon>Rhodospirillales</taxon>
        <taxon>Thalassospiraceae</taxon>
        <taxon>Thalassospira</taxon>
    </lineage>
</organism>
<proteinExistence type="inferred from homology"/>
<comment type="similarity">
    <text evidence="4">Belongs to the zinc-containing alcohol dehydrogenase family.</text>
</comment>
<dbReference type="InterPro" id="IPR036291">
    <property type="entry name" value="NAD(P)-bd_dom_sf"/>
</dbReference>
<comment type="caution">
    <text evidence="6">The sequence shown here is derived from an EMBL/GenBank/DDBJ whole genome shotgun (WGS) entry which is preliminary data.</text>
</comment>
<dbReference type="OrthoDB" id="9773078at2"/>
<reference evidence="6 7" key="1">
    <citation type="submission" date="2014-03" db="EMBL/GenBank/DDBJ databases">
        <title>The draft genome sequence of Thalassospira alkalitolerans JCM 18968.</title>
        <authorList>
            <person name="Lai Q."/>
            <person name="Shao Z."/>
        </authorList>
    </citation>
    <scope>NUCLEOTIDE SEQUENCE [LARGE SCALE GENOMIC DNA]</scope>
    <source>
        <strain evidence="6 7">JCM 18968</strain>
    </source>
</reference>
<keyword evidence="7" id="KW-1185">Reference proteome</keyword>
<dbReference type="Proteomes" id="UP000193396">
    <property type="component" value="Unassembled WGS sequence"/>
</dbReference>
<evidence type="ECO:0000256" key="3">
    <source>
        <dbReference type="ARBA" id="ARBA00023002"/>
    </source>
</evidence>
<evidence type="ECO:0000256" key="2">
    <source>
        <dbReference type="ARBA" id="ARBA00022833"/>
    </source>
</evidence>
<dbReference type="RefSeq" id="WP_085615922.1">
    <property type="nucleotide sequence ID" value="NZ_CAXBPE010000007.1"/>
</dbReference>
<dbReference type="InterPro" id="IPR020843">
    <property type="entry name" value="ER"/>
</dbReference>
<dbReference type="Pfam" id="PF08240">
    <property type="entry name" value="ADH_N"/>
    <property type="match status" value="1"/>
</dbReference>
<evidence type="ECO:0000259" key="5">
    <source>
        <dbReference type="SMART" id="SM00829"/>
    </source>
</evidence>
<dbReference type="InterPro" id="IPR050129">
    <property type="entry name" value="Zn_alcohol_dh"/>
</dbReference>
<keyword evidence="2 4" id="KW-0862">Zinc</keyword>
<evidence type="ECO:0000256" key="1">
    <source>
        <dbReference type="ARBA" id="ARBA00022723"/>
    </source>
</evidence>
<dbReference type="SMART" id="SM00829">
    <property type="entry name" value="PKS_ER"/>
    <property type="match status" value="1"/>
</dbReference>
<dbReference type="Gene3D" id="3.90.180.10">
    <property type="entry name" value="Medium-chain alcohol dehydrogenases, catalytic domain"/>
    <property type="match status" value="1"/>
</dbReference>
<sequence length="364" mass="39575">MTNIPAEMQAVICYGPGDYRFETRPVPSPASGEVLVRVVATGICAGDVKCFGGAPMFWGDENRPAYCETDVVPGHEFVGQVVALGRGADEKYQLKIGDHVVSEQIVPCGECRFCRSGHYWMCQPHDIYGFHRATQGAWAEYMLYPAKAINYRLPETLDPLHGVFVEPLACSIHAVNRGNIGLSDVVVISGCGALGLGMVAAARMKNPAKLVALDLNPHRLELARKCGADIVLNPAETDVVQAIRDMTDGYGCDVYIEATGAGKSVEQGLLAIRKLGTFVEFSVFKDLVTVDWTIIGDSKELNIHGAHLSPDTYPIAIRMLEEGRLPIEDILTHRLPLSEFRKGIEIAQNGSASLKVVLEPGRKV</sequence>
<dbReference type="STRING" id="1293890.TALK_03460"/>
<evidence type="ECO:0000313" key="6">
    <source>
        <dbReference type="EMBL" id="OSQ49435.1"/>
    </source>
</evidence>
<dbReference type="GO" id="GO:0016616">
    <property type="term" value="F:oxidoreductase activity, acting on the CH-OH group of donors, NAD or NADP as acceptor"/>
    <property type="evidence" value="ECO:0007669"/>
    <property type="project" value="UniProtKB-ARBA"/>
</dbReference>
<accession>A0A1Y2LEW3</accession>
<evidence type="ECO:0000313" key="7">
    <source>
        <dbReference type="Proteomes" id="UP000193396"/>
    </source>
</evidence>
<feature type="domain" description="Enoyl reductase (ER)" evidence="5">
    <location>
        <begin position="15"/>
        <end position="358"/>
    </location>
</feature>
<evidence type="ECO:0000256" key="4">
    <source>
        <dbReference type="RuleBase" id="RU361277"/>
    </source>
</evidence>
<dbReference type="PANTHER" id="PTHR43401:SF2">
    <property type="entry name" value="L-THREONINE 3-DEHYDROGENASE"/>
    <property type="match status" value="1"/>
</dbReference>
<dbReference type="PROSITE" id="PS00059">
    <property type="entry name" value="ADH_ZINC"/>
    <property type="match status" value="1"/>
</dbReference>
<gene>
    <name evidence="6" type="ORF">TALK_03460</name>
</gene>
<dbReference type="SUPFAM" id="SSF51735">
    <property type="entry name" value="NAD(P)-binding Rossmann-fold domains"/>
    <property type="match status" value="1"/>
</dbReference>
<dbReference type="EMBL" id="JFKB01000002">
    <property type="protein sequence ID" value="OSQ49435.1"/>
    <property type="molecule type" value="Genomic_DNA"/>
</dbReference>
<dbReference type="Gene3D" id="3.40.50.720">
    <property type="entry name" value="NAD(P)-binding Rossmann-like Domain"/>
    <property type="match status" value="1"/>
</dbReference>
<dbReference type="AlphaFoldDB" id="A0A1Y2LEW3"/>
<dbReference type="SUPFAM" id="SSF50129">
    <property type="entry name" value="GroES-like"/>
    <property type="match status" value="1"/>
</dbReference>
<name>A0A1Y2LEW3_9PROT</name>
<dbReference type="Pfam" id="PF00107">
    <property type="entry name" value="ADH_zinc_N"/>
    <property type="match status" value="1"/>
</dbReference>
<protein>
    <submittedName>
        <fullName evidence="6">Iditol 2-dehydrogenase</fullName>
    </submittedName>
</protein>
<dbReference type="GO" id="GO:0008270">
    <property type="term" value="F:zinc ion binding"/>
    <property type="evidence" value="ECO:0007669"/>
    <property type="project" value="InterPro"/>
</dbReference>
<comment type="cofactor">
    <cofactor evidence="4">
        <name>Zn(2+)</name>
        <dbReference type="ChEBI" id="CHEBI:29105"/>
    </cofactor>
</comment>
<dbReference type="InterPro" id="IPR013154">
    <property type="entry name" value="ADH-like_N"/>
</dbReference>
<keyword evidence="3" id="KW-0560">Oxidoreductase</keyword>
<dbReference type="InterPro" id="IPR011032">
    <property type="entry name" value="GroES-like_sf"/>
</dbReference>